<organism evidence="2 3">
    <name type="scientific">Apiosordaria backusii</name>
    <dbReference type="NCBI Taxonomy" id="314023"/>
    <lineage>
        <taxon>Eukaryota</taxon>
        <taxon>Fungi</taxon>
        <taxon>Dikarya</taxon>
        <taxon>Ascomycota</taxon>
        <taxon>Pezizomycotina</taxon>
        <taxon>Sordariomycetes</taxon>
        <taxon>Sordariomycetidae</taxon>
        <taxon>Sordariales</taxon>
        <taxon>Lasiosphaeriaceae</taxon>
        <taxon>Apiosordaria</taxon>
    </lineage>
</organism>
<comment type="caution">
    <text evidence="2">The sequence shown here is derived from an EMBL/GenBank/DDBJ whole genome shotgun (WGS) entry which is preliminary data.</text>
</comment>
<feature type="compositionally biased region" description="Basic and acidic residues" evidence="1">
    <location>
        <begin position="185"/>
        <end position="198"/>
    </location>
</feature>
<feature type="non-terminal residue" evidence="2">
    <location>
        <position position="1"/>
    </location>
</feature>
<evidence type="ECO:0000313" key="3">
    <source>
        <dbReference type="Proteomes" id="UP001172159"/>
    </source>
</evidence>
<keyword evidence="3" id="KW-1185">Reference proteome</keyword>
<evidence type="ECO:0000313" key="2">
    <source>
        <dbReference type="EMBL" id="KAK0747263.1"/>
    </source>
</evidence>
<protein>
    <submittedName>
        <fullName evidence="2">Uncharacterized protein</fullName>
    </submittedName>
</protein>
<name>A0AA40EXB0_9PEZI</name>
<dbReference type="AlphaFoldDB" id="A0AA40EXB0"/>
<gene>
    <name evidence="2" type="ORF">B0T21DRAFT_353994</name>
</gene>
<accession>A0AA40EXB0</accession>
<evidence type="ECO:0000256" key="1">
    <source>
        <dbReference type="SAM" id="MobiDB-lite"/>
    </source>
</evidence>
<sequence length="400" mass="46738">TNSHRTNHGPLFPLLQLTPSNPWGDGQGGSISDRDSLHEACPSSTRYLPRHNLDINHNLKAKHPQHPFKWSTRRLRTINQHWFWSGNYYRAHHDPSKQGPFRIKPHQARAILNNKAIGTKRAGVEPFVRTWANRDSIRRRRQHEQRSWKELADAGLEDQDDEEVQLPFERERERSERRQQRRRPPSLERQDAFRDERTSKKRREMMRKADLTWAYYYACGAMVTGQEYDADEKIRVVGHDQGVYEKDIYEAAARVVHDSGTEELDWEYGRELIDQARFRIQTKRFRGRRVPTCKQEERVGQVFASDMRLEFSTLGVNEALAALIYSSQEGIGDRDVHMQEAPLLRIVYEAADTTDEEEDNEWELLDGFRASDDDTPPSRETAVVTTEDDLIPWVLILPSP</sequence>
<dbReference type="EMBL" id="JAUKTV010000001">
    <property type="protein sequence ID" value="KAK0747263.1"/>
    <property type="molecule type" value="Genomic_DNA"/>
</dbReference>
<feature type="compositionally biased region" description="Acidic residues" evidence="1">
    <location>
        <begin position="155"/>
        <end position="164"/>
    </location>
</feature>
<feature type="compositionally biased region" description="Basic and acidic residues" evidence="1">
    <location>
        <begin position="168"/>
        <end position="178"/>
    </location>
</feature>
<reference evidence="2" key="1">
    <citation type="submission" date="2023-06" db="EMBL/GenBank/DDBJ databases">
        <title>Genome-scale phylogeny and comparative genomics of the fungal order Sordariales.</title>
        <authorList>
            <consortium name="Lawrence Berkeley National Laboratory"/>
            <person name="Hensen N."/>
            <person name="Bonometti L."/>
            <person name="Westerberg I."/>
            <person name="Brannstrom I.O."/>
            <person name="Guillou S."/>
            <person name="Cros-Aarteil S."/>
            <person name="Calhoun S."/>
            <person name="Haridas S."/>
            <person name="Kuo A."/>
            <person name="Mondo S."/>
            <person name="Pangilinan J."/>
            <person name="Riley R."/>
            <person name="Labutti K."/>
            <person name="Andreopoulos B."/>
            <person name="Lipzen A."/>
            <person name="Chen C."/>
            <person name="Yanf M."/>
            <person name="Daum C."/>
            <person name="Ng V."/>
            <person name="Clum A."/>
            <person name="Steindorff A."/>
            <person name="Ohm R."/>
            <person name="Martin F."/>
            <person name="Silar P."/>
            <person name="Natvig D."/>
            <person name="Lalanne C."/>
            <person name="Gautier V."/>
            <person name="Ament-Velasquez S.L."/>
            <person name="Kruys A."/>
            <person name="Hutchinson M.I."/>
            <person name="Powell A.J."/>
            <person name="Barry K."/>
            <person name="Miller A.N."/>
            <person name="Grigoriev I.V."/>
            <person name="Debuchy R."/>
            <person name="Gladieux P."/>
            <person name="Thoren M.H."/>
            <person name="Johannesson H."/>
        </authorList>
    </citation>
    <scope>NUCLEOTIDE SEQUENCE</scope>
    <source>
        <strain evidence="2">CBS 540.89</strain>
    </source>
</reference>
<feature type="region of interest" description="Disordered" evidence="1">
    <location>
        <begin position="1"/>
        <end position="38"/>
    </location>
</feature>
<dbReference type="Proteomes" id="UP001172159">
    <property type="component" value="Unassembled WGS sequence"/>
</dbReference>
<proteinExistence type="predicted"/>
<feature type="region of interest" description="Disordered" evidence="1">
    <location>
        <begin position="151"/>
        <end position="201"/>
    </location>
</feature>